<comment type="catalytic activity">
    <reaction evidence="1">
        <text>S-ubiquitinyl-[E2 ubiquitin-conjugating enzyme]-L-cysteine + [acceptor protein]-L-lysine = [E2 ubiquitin-conjugating enzyme]-L-cysteine + N(6)-ubiquitinyl-[acceptor protein]-L-lysine.</text>
        <dbReference type="EC" id="2.3.2.26"/>
    </reaction>
</comment>
<dbReference type="InterPro" id="IPR050409">
    <property type="entry name" value="E3_ubiq-protein_ligase"/>
</dbReference>
<organism evidence="8 9">
    <name type="scientific">Puccinia coronata f. sp. avenae</name>
    <dbReference type="NCBI Taxonomy" id="200324"/>
    <lineage>
        <taxon>Eukaryota</taxon>
        <taxon>Fungi</taxon>
        <taxon>Dikarya</taxon>
        <taxon>Basidiomycota</taxon>
        <taxon>Pucciniomycotina</taxon>
        <taxon>Pucciniomycetes</taxon>
        <taxon>Pucciniales</taxon>
        <taxon>Pucciniaceae</taxon>
        <taxon>Puccinia</taxon>
    </lineage>
</organism>
<dbReference type="GO" id="GO:0005634">
    <property type="term" value="C:nucleus"/>
    <property type="evidence" value="ECO:0007669"/>
    <property type="project" value="TreeGrafter"/>
</dbReference>
<evidence type="ECO:0000313" key="8">
    <source>
        <dbReference type="EMBL" id="PLW36031.1"/>
    </source>
</evidence>
<dbReference type="AlphaFoldDB" id="A0A2N5UE85"/>
<dbReference type="PROSITE" id="PS50237">
    <property type="entry name" value="HECT"/>
    <property type="match status" value="1"/>
</dbReference>
<evidence type="ECO:0000259" key="7">
    <source>
        <dbReference type="PROSITE" id="PS50237"/>
    </source>
</evidence>
<dbReference type="InterPro" id="IPR000569">
    <property type="entry name" value="HECT_dom"/>
</dbReference>
<evidence type="ECO:0000256" key="3">
    <source>
        <dbReference type="ARBA" id="ARBA00012485"/>
    </source>
</evidence>
<dbReference type="PANTHER" id="PTHR11254:SF67">
    <property type="entry name" value="E3 UBIQUITIN-PROTEIN LIGASE HUWE1"/>
    <property type="match status" value="1"/>
</dbReference>
<name>A0A2N5UE85_9BASI</name>
<evidence type="ECO:0000256" key="2">
    <source>
        <dbReference type="ARBA" id="ARBA00004906"/>
    </source>
</evidence>
<dbReference type="EMBL" id="PGCJ01000246">
    <property type="protein sequence ID" value="PLW36031.1"/>
    <property type="molecule type" value="Genomic_DNA"/>
</dbReference>
<proteinExistence type="predicted"/>
<feature type="non-terminal residue" evidence="8">
    <location>
        <position position="1"/>
    </location>
</feature>
<dbReference type="Proteomes" id="UP000235388">
    <property type="component" value="Unassembled WGS sequence"/>
</dbReference>
<keyword evidence="9" id="KW-1185">Reference proteome</keyword>
<dbReference type="SUPFAM" id="SSF56204">
    <property type="entry name" value="Hect, E3 ligase catalytic domain"/>
    <property type="match status" value="1"/>
</dbReference>
<evidence type="ECO:0000256" key="5">
    <source>
        <dbReference type="ARBA" id="ARBA00022786"/>
    </source>
</evidence>
<dbReference type="GO" id="GO:0000209">
    <property type="term" value="P:protein polyubiquitination"/>
    <property type="evidence" value="ECO:0007669"/>
    <property type="project" value="TreeGrafter"/>
</dbReference>
<dbReference type="EC" id="2.3.2.26" evidence="3"/>
<dbReference type="GO" id="GO:0006511">
    <property type="term" value="P:ubiquitin-dependent protein catabolic process"/>
    <property type="evidence" value="ECO:0007669"/>
    <property type="project" value="TreeGrafter"/>
</dbReference>
<protein>
    <recommendedName>
        <fullName evidence="3">HECT-type E3 ubiquitin transferase</fullName>
        <ecNumber evidence="3">2.3.2.26</ecNumber>
    </recommendedName>
</protein>
<accession>A0A2N5UE85</accession>
<evidence type="ECO:0000256" key="6">
    <source>
        <dbReference type="PROSITE-ProRule" id="PRU00104"/>
    </source>
</evidence>
<evidence type="ECO:0000313" key="9">
    <source>
        <dbReference type="Proteomes" id="UP000235388"/>
    </source>
</evidence>
<dbReference type="Pfam" id="PF00632">
    <property type="entry name" value="HECT"/>
    <property type="match status" value="1"/>
</dbReference>
<dbReference type="GO" id="GO:0005737">
    <property type="term" value="C:cytoplasm"/>
    <property type="evidence" value="ECO:0007669"/>
    <property type="project" value="TreeGrafter"/>
</dbReference>
<evidence type="ECO:0000256" key="4">
    <source>
        <dbReference type="ARBA" id="ARBA00022679"/>
    </source>
</evidence>
<dbReference type="InterPro" id="IPR035983">
    <property type="entry name" value="Hect_E3_ubiquitin_ligase"/>
</dbReference>
<keyword evidence="4" id="KW-0808">Transferase</keyword>
<reference evidence="8 9" key="1">
    <citation type="submission" date="2017-11" db="EMBL/GenBank/DDBJ databases">
        <title>De novo assembly and phasing of dikaryotic genomes from two isolates of Puccinia coronata f. sp. avenae, the causal agent of oat crown rust.</title>
        <authorList>
            <person name="Miller M.E."/>
            <person name="Zhang Y."/>
            <person name="Omidvar V."/>
            <person name="Sperschneider J."/>
            <person name="Schwessinger B."/>
            <person name="Raley C."/>
            <person name="Palmer J.M."/>
            <person name="Garnica D."/>
            <person name="Upadhyaya N."/>
            <person name="Rathjen J."/>
            <person name="Taylor J.M."/>
            <person name="Park R.F."/>
            <person name="Dodds P.N."/>
            <person name="Hirsch C.D."/>
            <person name="Kianian S.F."/>
            <person name="Figueroa M."/>
        </authorList>
    </citation>
    <scope>NUCLEOTIDE SEQUENCE [LARGE SCALE GENOMIC DNA]</scope>
    <source>
        <strain evidence="8">12NC29</strain>
    </source>
</reference>
<dbReference type="OrthoDB" id="423283at2759"/>
<dbReference type="STRING" id="200324.A0A2N5UE85"/>
<dbReference type="Gene3D" id="3.30.2410.10">
    <property type="entry name" value="Hect, E3 ligase catalytic domain"/>
    <property type="match status" value="1"/>
</dbReference>
<dbReference type="PANTHER" id="PTHR11254">
    <property type="entry name" value="HECT DOMAIN UBIQUITIN-PROTEIN LIGASE"/>
    <property type="match status" value="1"/>
</dbReference>
<feature type="active site" description="Glycyl thioester intermediate" evidence="6">
    <location>
        <position position="18"/>
    </location>
</feature>
<comment type="pathway">
    <text evidence="2">Protein modification; protein ubiquitination.</text>
</comment>
<gene>
    <name evidence="8" type="ORF">PCANC_16080</name>
</gene>
<feature type="domain" description="HECT" evidence="7">
    <location>
        <begin position="1"/>
        <end position="51"/>
    </location>
</feature>
<comment type="caution">
    <text evidence="8">The sequence shown here is derived from an EMBL/GenBank/DDBJ whole genome shotgun (WGS) entry which is preliminary data.</text>
</comment>
<sequence>FSLVNAHTKNVLPSAHTCFNLIDLPSYNTYEHLRRMYLIAINEGSEGIGELGKLSTNYLALFVNNVLIFSSGLY</sequence>
<dbReference type="GO" id="GO:0061630">
    <property type="term" value="F:ubiquitin protein ligase activity"/>
    <property type="evidence" value="ECO:0007669"/>
    <property type="project" value="UniProtKB-EC"/>
</dbReference>
<evidence type="ECO:0000256" key="1">
    <source>
        <dbReference type="ARBA" id="ARBA00000885"/>
    </source>
</evidence>
<keyword evidence="5 6" id="KW-0833">Ubl conjugation pathway</keyword>